<reference evidence="4" key="1">
    <citation type="journal article" date="2016" name="Genome Biol. Evol.">
        <title>Comparative 'omics' of the Fusarium fujikuroi species complex highlights differences in genetic potential and metabolite synthesis.</title>
        <authorList>
            <person name="Niehaus E.-M."/>
            <person name="Muensterkoetter M."/>
            <person name="Proctor R.H."/>
            <person name="Brown D.W."/>
            <person name="Sharon A."/>
            <person name="Idan Y."/>
            <person name="Oren-Young L."/>
            <person name="Sieber C.M."/>
            <person name="Novak O."/>
            <person name="Pencik A."/>
            <person name="Tarkowska D."/>
            <person name="Hromadova K."/>
            <person name="Freeman S."/>
            <person name="Maymon M."/>
            <person name="Elazar M."/>
            <person name="Youssef S.A."/>
            <person name="El-Shabrawy E.S.M."/>
            <person name="Shalaby A.B.A."/>
            <person name="Houterman P."/>
            <person name="Brock N.L."/>
            <person name="Burkhardt I."/>
            <person name="Tsavkelova E.A."/>
            <person name="Dickschat J.S."/>
            <person name="Galuszka P."/>
            <person name="Gueldener U."/>
            <person name="Tudzynski B."/>
        </authorList>
    </citation>
    <scope>NUCLEOTIDE SEQUENCE [LARGE SCALE GENOMIC DNA]</scope>
    <source>
        <strain evidence="4">ET1</strain>
    </source>
</reference>
<feature type="chain" id="PRO_5013063818" description="PA14 domain-containing protein" evidence="2">
    <location>
        <begin position="20"/>
        <end position="602"/>
    </location>
</feature>
<evidence type="ECO:0000313" key="3">
    <source>
        <dbReference type="EMBL" id="CZR44610.1"/>
    </source>
</evidence>
<evidence type="ECO:0000256" key="2">
    <source>
        <dbReference type="SAM" id="SignalP"/>
    </source>
</evidence>
<evidence type="ECO:0000313" key="4">
    <source>
        <dbReference type="Proteomes" id="UP000183971"/>
    </source>
</evidence>
<feature type="compositionally biased region" description="Low complexity" evidence="1">
    <location>
        <begin position="335"/>
        <end position="356"/>
    </location>
</feature>
<sequence length="602" mass="64625">MSPRLVSLLLLGLITQAGAGYVFKKPDTVCVTYLSTYFVPISSNAPGSVRTDDANITSQTFDAVAASTTFESGIGPSLDLTETLQLLGLFLMILGSLKRALGGFIGSGSGSEICRMPLRLASLTVAFLTTGNRFTITAKTKRNYKVSRRHHLAVPLLPRLPVMVDSFSFAALTCRMAKQASVRAQELVRLSVVGVDDCKDGQTSASAAPKSTDLRILQPTANSALTSIPFSTAIAYVPDDSSDFTSLVDFTSLILPSMEPTQTRPLHTSSFRFPNTSTNAFPTVPIETSEDLTFTNIPGVTFAPSDEATTADILPTSVLSSEPQLTTEDATSSFPEATTPAVPETETTTSELSVSASRTGTAIGIDTTTDIKTTTVIDTTTDIETTIGMETTSTTTTLESASTSEITAEFPTTTSDAETTTTTSLPARACESYLINPTVLFSGDQDNEDGVEELTLPLPVGLYTDFSDTIYVGVNGLISLFDNSIAQSSNNPFQDNALPSVAIAAYWDDLRIHGNAGYEITYRVYDDADYRAVNIDWRVIDADDVVTHFMVILRAYDLSNPESVFLRYFQSNGGKSATIAVQNLDDAKSEQFSYNMENAVPD</sequence>
<feature type="compositionally biased region" description="Polar residues" evidence="1">
    <location>
        <begin position="318"/>
        <end position="334"/>
    </location>
</feature>
<feature type="region of interest" description="Disordered" evidence="1">
    <location>
        <begin position="318"/>
        <end position="356"/>
    </location>
</feature>
<keyword evidence="4" id="KW-1185">Reference proteome</keyword>
<dbReference type="RefSeq" id="XP_031085144.1">
    <property type="nucleotide sequence ID" value="XM_031219379.1"/>
</dbReference>
<comment type="caution">
    <text evidence="3">The sequence shown here is derived from an EMBL/GenBank/DDBJ whole genome shotgun (WGS) entry which is preliminary data.</text>
</comment>
<dbReference type="EMBL" id="FJOF01000008">
    <property type="protein sequence ID" value="CZR44610.1"/>
    <property type="molecule type" value="Genomic_DNA"/>
</dbReference>
<evidence type="ECO:0008006" key="5">
    <source>
        <dbReference type="Google" id="ProtNLM"/>
    </source>
</evidence>
<dbReference type="GeneID" id="42059221"/>
<accession>A0A1L7VW13</accession>
<organism evidence="3 4">
    <name type="scientific">Fusarium proliferatum (strain ET1)</name>
    <name type="common">Orchid endophyte fungus</name>
    <dbReference type="NCBI Taxonomy" id="1227346"/>
    <lineage>
        <taxon>Eukaryota</taxon>
        <taxon>Fungi</taxon>
        <taxon>Dikarya</taxon>
        <taxon>Ascomycota</taxon>
        <taxon>Pezizomycotina</taxon>
        <taxon>Sordariomycetes</taxon>
        <taxon>Hypocreomycetidae</taxon>
        <taxon>Hypocreales</taxon>
        <taxon>Nectriaceae</taxon>
        <taxon>Fusarium</taxon>
        <taxon>Fusarium fujikuroi species complex</taxon>
    </lineage>
</organism>
<proteinExistence type="predicted"/>
<feature type="region of interest" description="Disordered" evidence="1">
    <location>
        <begin position="394"/>
        <end position="421"/>
    </location>
</feature>
<feature type="signal peptide" evidence="2">
    <location>
        <begin position="1"/>
        <end position="19"/>
    </location>
</feature>
<gene>
    <name evidence="3" type="ORF">FPRO_14363</name>
</gene>
<keyword evidence="2" id="KW-0732">Signal</keyword>
<dbReference type="AlphaFoldDB" id="A0A1L7VW13"/>
<name>A0A1L7VW13_FUSPR</name>
<protein>
    <recommendedName>
        <fullName evidence="5">PA14 domain-containing protein</fullName>
    </recommendedName>
</protein>
<evidence type="ECO:0000256" key="1">
    <source>
        <dbReference type="SAM" id="MobiDB-lite"/>
    </source>
</evidence>
<dbReference type="VEuPathDB" id="FungiDB:FPRO_14363"/>
<dbReference type="Proteomes" id="UP000183971">
    <property type="component" value="Unassembled WGS sequence"/>
</dbReference>